<accession>A0A502CTK5</accession>
<dbReference type="InterPro" id="IPR035906">
    <property type="entry name" value="MetI-like_sf"/>
</dbReference>
<evidence type="ECO:0000256" key="8">
    <source>
        <dbReference type="SAM" id="MobiDB-lite"/>
    </source>
</evidence>
<feature type="transmembrane region" description="Helical" evidence="7">
    <location>
        <begin position="231"/>
        <end position="250"/>
    </location>
</feature>
<dbReference type="SUPFAM" id="SSF161098">
    <property type="entry name" value="MetI-like"/>
    <property type="match status" value="1"/>
</dbReference>
<keyword evidence="11" id="KW-1185">Reference proteome</keyword>
<gene>
    <name evidence="10" type="ORF">EAH86_16190</name>
</gene>
<evidence type="ECO:0000256" key="2">
    <source>
        <dbReference type="ARBA" id="ARBA00022448"/>
    </source>
</evidence>
<feature type="region of interest" description="Disordered" evidence="8">
    <location>
        <begin position="1"/>
        <end position="21"/>
    </location>
</feature>
<feature type="transmembrane region" description="Helical" evidence="7">
    <location>
        <begin position="181"/>
        <end position="202"/>
    </location>
</feature>
<sequence>MSATTFGRGATPATARAAAWTPRQPGRRRRQNLAALGLIWPWLIGFGIFFVYPLVSTVWFSFTHYDQINPPTWVGLRNWRYVFGLHAFWQSLGNTAWLVVVMVSLRVVSGLGLGLLVVRVKRGAGLLRTVFYLPYLAPPVAATIAFAFLLNPGTGPVNTLLSKVGIQGPDWFNDPAWAKPALTLLAVWGVGDLMVIFVASLLDVPAEQYEAAELDGAGPLQRFRYITIPHLRPVLTFAAITGVIATLQYYTQAVVVAQVASGRADQPGAPFDAGYPNGSTLTLPQLVYSMGFQHFETGSACVISVVLFVIAMAFTSVLLRRGAGFIAAED</sequence>
<dbReference type="OrthoDB" id="4790574at2"/>
<evidence type="ECO:0000256" key="6">
    <source>
        <dbReference type="ARBA" id="ARBA00023136"/>
    </source>
</evidence>
<dbReference type="AlphaFoldDB" id="A0A502CTK5"/>
<keyword evidence="2 7" id="KW-0813">Transport</keyword>
<feature type="transmembrane region" description="Helical" evidence="7">
    <location>
        <begin position="96"/>
        <end position="118"/>
    </location>
</feature>
<dbReference type="InterPro" id="IPR051393">
    <property type="entry name" value="ABC_transporter_permease"/>
</dbReference>
<evidence type="ECO:0000313" key="11">
    <source>
        <dbReference type="Proteomes" id="UP000317722"/>
    </source>
</evidence>
<dbReference type="InterPro" id="IPR000515">
    <property type="entry name" value="MetI-like"/>
</dbReference>
<feature type="domain" description="ABC transmembrane type-1" evidence="9">
    <location>
        <begin position="92"/>
        <end position="318"/>
    </location>
</feature>
<keyword evidence="6 7" id="KW-0472">Membrane</keyword>
<dbReference type="Proteomes" id="UP000317722">
    <property type="component" value="Unassembled WGS sequence"/>
</dbReference>
<comment type="similarity">
    <text evidence="7">Belongs to the binding-protein-dependent transport system permease family.</text>
</comment>
<dbReference type="CDD" id="cd06261">
    <property type="entry name" value="TM_PBP2"/>
    <property type="match status" value="1"/>
</dbReference>
<proteinExistence type="inferred from homology"/>
<comment type="subcellular location">
    <subcellularLocation>
        <location evidence="1 7">Cell membrane</location>
        <topology evidence="1 7">Multi-pass membrane protein</topology>
    </subcellularLocation>
</comment>
<dbReference type="GO" id="GO:0055085">
    <property type="term" value="P:transmembrane transport"/>
    <property type="evidence" value="ECO:0007669"/>
    <property type="project" value="InterPro"/>
</dbReference>
<protein>
    <submittedName>
        <fullName evidence="10">Sugar ABC transporter permease</fullName>
    </submittedName>
</protein>
<keyword evidence="4 7" id="KW-0812">Transmembrane</keyword>
<reference evidence="10 11" key="1">
    <citation type="journal article" date="2019" name="Environ. Microbiol.">
        <title>Species interactions and distinct microbial communities in high Arctic permafrost affected cryosols are associated with the CH4 and CO2 gas fluxes.</title>
        <authorList>
            <person name="Altshuler I."/>
            <person name="Hamel J."/>
            <person name="Turney S."/>
            <person name="Magnuson E."/>
            <person name="Levesque R."/>
            <person name="Greer C."/>
            <person name="Whyte L.G."/>
        </authorList>
    </citation>
    <scope>NUCLEOTIDE SEQUENCE [LARGE SCALE GENOMIC DNA]</scope>
    <source>
        <strain evidence="10 11">S9.3A</strain>
    </source>
</reference>
<dbReference type="PANTHER" id="PTHR30193:SF1">
    <property type="entry name" value="ABC TRANSPORTER PERMEASE PROTEIN YESP-RELATED"/>
    <property type="match status" value="1"/>
</dbReference>
<evidence type="ECO:0000256" key="7">
    <source>
        <dbReference type="RuleBase" id="RU363032"/>
    </source>
</evidence>
<dbReference type="Pfam" id="PF00528">
    <property type="entry name" value="BPD_transp_1"/>
    <property type="match status" value="1"/>
</dbReference>
<keyword evidence="3" id="KW-1003">Cell membrane</keyword>
<feature type="transmembrane region" description="Helical" evidence="7">
    <location>
        <begin position="297"/>
        <end position="319"/>
    </location>
</feature>
<dbReference type="Gene3D" id="1.10.3720.10">
    <property type="entry name" value="MetI-like"/>
    <property type="match status" value="1"/>
</dbReference>
<evidence type="ECO:0000256" key="4">
    <source>
        <dbReference type="ARBA" id="ARBA00022692"/>
    </source>
</evidence>
<evidence type="ECO:0000256" key="5">
    <source>
        <dbReference type="ARBA" id="ARBA00022989"/>
    </source>
</evidence>
<dbReference type="PROSITE" id="PS50928">
    <property type="entry name" value="ABC_TM1"/>
    <property type="match status" value="1"/>
</dbReference>
<comment type="caution">
    <text evidence="10">The sequence shown here is derived from an EMBL/GenBank/DDBJ whole genome shotgun (WGS) entry which is preliminary data.</text>
</comment>
<organism evidence="10 11">
    <name type="scientific">Pedococcus bigeumensis</name>
    <dbReference type="NCBI Taxonomy" id="433644"/>
    <lineage>
        <taxon>Bacteria</taxon>
        <taxon>Bacillati</taxon>
        <taxon>Actinomycetota</taxon>
        <taxon>Actinomycetes</taxon>
        <taxon>Micrococcales</taxon>
        <taxon>Intrasporangiaceae</taxon>
        <taxon>Pedococcus</taxon>
    </lineage>
</organism>
<name>A0A502CTK5_9MICO</name>
<dbReference type="SUPFAM" id="SSF160964">
    <property type="entry name" value="MalF N-terminal region-like"/>
    <property type="match status" value="1"/>
</dbReference>
<evidence type="ECO:0000256" key="1">
    <source>
        <dbReference type="ARBA" id="ARBA00004651"/>
    </source>
</evidence>
<dbReference type="RefSeq" id="WP_140742556.1">
    <property type="nucleotide sequence ID" value="NZ_RCZM01000005.1"/>
</dbReference>
<evidence type="ECO:0000259" key="9">
    <source>
        <dbReference type="PROSITE" id="PS50928"/>
    </source>
</evidence>
<keyword evidence="5 7" id="KW-1133">Transmembrane helix</keyword>
<feature type="transmembrane region" description="Helical" evidence="7">
    <location>
        <begin position="33"/>
        <end position="55"/>
    </location>
</feature>
<dbReference type="EMBL" id="RCZM01000005">
    <property type="protein sequence ID" value="TPG15061.1"/>
    <property type="molecule type" value="Genomic_DNA"/>
</dbReference>
<evidence type="ECO:0000256" key="3">
    <source>
        <dbReference type="ARBA" id="ARBA00022475"/>
    </source>
</evidence>
<dbReference type="GO" id="GO:0005886">
    <property type="term" value="C:plasma membrane"/>
    <property type="evidence" value="ECO:0007669"/>
    <property type="project" value="UniProtKB-SubCell"/>
</dbReference>
<dbReference type="PANTHER" id="PTHR30193">
    <property type="entry name" value="ABC TRANSPORTER PERMEASE PROTEIN"/>
    <property type="match status" value="1"/>
</dbReference>
<feature type="transmembrane region" description="Helical" evidence="7">
    <location>
        <begin position="130"/>
        <end position="150"/>
    </location>
</feature>
<evidence type="ECO:0000313" key="10">
    <source>
        <dbReference type="EMBL" id="TPG15061.1"/>
    </source>
</evidence>